<gene>
    <name evidence="1" type="ORF">AS189_02810</name>
</gene>
<organism evidence="1 2">
    <name type="scientific">Arthrobacter alpinus</name>
    <dbReference type="NCBI Taxonomy" id="656366"/>
    <lineage>
        <taxon>Bacteria</taxon>
        <taxon>Bacillati</taxon>
        <taxon>Actinomycetota</taxon>
        <taxon>Actinomycetes</taxon>
        <taxon>Micrococcales</taxon>
        <taxon>Micrococcaceae</taxon>
        <taxon>Arthrobacter</taxon>
    </lineage>
</organism>
<evidence type="ECO:0000313" key="2">
    <source>
        <dbReference type="Proteomes" id="UP000059574"/>
    </source>
</evidence>
<protein>
    <submittedName>
        <fullName evidence="1">Uncharacterized protein</fullName>
    </submittedName>
</protein>
<name>A0A0S2LWL2_9MICC</name>
<sequence length="185" mass="20063">MIGRFVGGRFGGGHTPQVPAQPAVDPVAAEIAQMGASVDSLRAAVRRSGSRLPPLLTSQLRHLGDLMREAVTDIGIRGCSTEQRVLLNAMICSYVPTPLQAYLSLPPAHHDEESSATFMFAEQLATLQETLADLLNQIRIGAVEELSTHGRFLADKFSAQDAALQLQQPASERDPLRLEGQSWQH</sequence>
<dbReference type="OrthoDB" id="4963691at2"/>
<dbReference type="AlphaFoldDB" id="A0A0S2LWL2"/>
<dbReference type="EMBL" id="CP013200">
    <property type="protein sequence ID" value="ALO65616.1"/>
    <property type="molecule type" value="Genomic_DNA"/>
</dbReference>
<accession>A0A0S2LWL2</accession>
<evidence type="ECO:0000313" key="1">
    <source>
        <dbReference type="EMBL" id="ALO65616.1"/>
    </source>
</evidence>
<dbReference type="RefSeq" id="WP_062286219.1">
    <property type="nucleotide sequence ID" value="NZ_CP013200.1"/>
</dbReference>
<dbReference type="Proteomes" id="UP000059574">
    <property type="component" value="Chromosome"/>
</dbReference>
<reference evidence="2" key="1">
    <citation type="submission" date="2015-11" db="EMBL/GenBank/DDBJ databases">
        <authorList>
            <person name="Kumar R."/>
            <person name="Singh D."/>
            <person name="Swarnkar M.K."/>
            <person name="Singh A.K."/>
            <person name="Kumar S."/>
        </authorList>
    </citation>
    <scope>NUCLEOTIDE SEQUENCE [LARGE SCALE GENOMIC DNA]</scope>
    <source>
        <strain evidence="2">ERGS4:06</strain>
    </source>
</reference>
<reference evidence="1 2" key="2">
    <citation type="journal article" date="2016" name="J. Biotechnol.">
        <title>Complete genome sequence of Arthrobacter alpinus ERGS4:06, a yellow pigmented bacterium tolerant to cold and radiations isolated from Sikkim Himalaya.</title>
        <authorList>
            <person name="Kumar R."/>
            <person name="Singh D."/>
            <person name="Swarnkar M.K."/>
            <person name="Singh A.K."/>
            <person name="Kumar S."/>
        </authorList>
    </citation>
    <scope>NUCLEOTIDE SEQUENCE [LARGE SCALE GENOMIC DNA]</scope>
    <source>
        <strain evidence="1 2">ERGS4:06</strain>
    </source>
</reference>
<proteinExistence type="predicted"/>